<evidence type="ECO:0000256" key="1">
    <source>
        <dbReference type="ARBA" id="ARBA00004651"/>
    </source>
</evidence>
<sequence>MPTSKERIWEVIEIEEFTYFFSQLVNGLKLGSVYAMVAIGYSMVYGILRLINFAHGDIMTVGVYTILVLSTAFGMPLWATVIISVIIAVCVGLTAERVAYRPLRTAGEETTLISSLAVSIFLQNLMVMIFSPQRKAFHLPDSLSYLHSFGTVKLSTMNIITFIAVFLILLILSYIIKNTRIGMAMRACSDNMNASRLMGINITTVIVTAFAIGSGLAALSGLMLAGEYKTIDPLMGFVPGLKAFCAAVLGGIGSLSGAVLGGFVLGIAEMLFAGLMPTEITPYRDAFVFILLIVVLLIRPNGILGTKDGGRS</sequence>
<gene>
    <name evidence="11" type="ORF">KCX82_06835</name>
</gene>
<comment type="subcellular location">
    <subcellularLocation>
        <location evidence="1">Cell membrane</location>
        <topology evidence="1">Multi-pass membrane protein</topology>
    </subcellularLocation>
</comment>
<evidence type="ECO:0000256" key="5">
    <source>
        <dbReference type="ARBA" id="ARBA00022692"/>
    </source>
</evidence>
<evidence type="ECO:0000313" key="11">
    <source>
        <dbReference type="EMBL" id="MBR0597580.1"/>
    </source>
</evidence>
<evidence type="ECO:0000256" key="10">
    <source>
        <dbReference type="SAM" id="Phobius"/>
    </source>
</evidence>
<dbReference type="GO" id="GO:0015190">
    <property type="term" value="F:L-leucine transmembrane transporter activity"/>
    <property type="evidence" value="ECO:0007669"/>
    <property type="project" value="TreeGrafter"/>
</dbReference>
<evidence type="ECO:0000256" key="8">
    <source>
        <dbReference type="ARBA" id="ARBA00023136"/>
    </source>
</evidence>
<keyword evidence="5 10" id="KW-0812">Transmembrane</keyword>
<accession>A0A8J8B2T6</accession>
<dbReference type="InterPro" id="IPR001851">
    <property type="entry name" value="ABC_transp_permease"/>
</dbReference>
<reference evidence="11" key="2">
    <citation type="submission" date="2021-04" db="EMBL/GenBank/DDBJ databases">
        <authorList>
            <person name="Liu J."/>
        </authorList>
    </citation>
    <scope>NUCLEOTIDE SEQUENCE</scope>
    <source>
        <strain evidence="11">BAD-6</strain>
    </source>
</reference>
<dbReference type="GO" id="GO:1903806">
    <property type="term" value="P:L-isoleucine import across plasma membrane"/>
    <property type="evidence" value="ECO:0007669"/>
    <property type="project" value="TreeGrafter"/>
</dbReference>
<comment type="caution">
    <text evidence="11">The sequence shown here is derived from an EMBL/GenBank/DDBJ whole genome shotgun (WGS) entry which is preliminary data.</text>
</comment>
<protein>
    <submittedName>
        <fullName evidence="11">Branched-chain amino acid ABC transporter permease</fullName>
    </submittedName>
</protein>
<keyword evidence="3" id="KW-1003">Cell membrane</keyword>
<evidence type="ECO:0000313" key="12">
    <source>
        <dbReference type="Proteomes" id="UP000675664"/>
    </source>
</evidence>
<name>A0A8J8B2T6_9FIRM</name>
<keyword evidence="4" id="KW-0997">Cell inner membrane</keyword>
<dbReference type="GO" id="GO:0015192">
    <property type="term" value="F:L-phenylalanine transmembrane transporter activity"/>
    <property type="evidence" value="ECO:0007669"/>
    <property type="project" value="TreeGrafter"/>
</dbReference>
<evidence type="ECO:0000256" key="7">
    <source>
        <dbReference type="ARBA" id="ARBA00022989"/>
    </source>
</evidence>
<proteinExistence type="inferred from homology"/>
<feature type="transmembrane region" description="Helical" evidence="10">
    <location>
        <begin position="33"/>
        <end position="51"/>
    </location>
</feature>
<keyword evidence="2" id="KW-0813">Transport</keyword>
<organism evidence="11 12">
    <name type="scientific">Sinanaerobacter chloroacetimidivorans</name>
    <dbReference type="NCBI Taxonomy" id="2818044"/>
    <lineage>
        <taxon>Bacteria</taxon>
        <taxon>Bacillati</taxon>
        <taxon>Bacillota</taxon>
        <taxon>Clostridia</taxon>
        <taxon>Peptostreptococcales</taxon>
        <taxon>Anaerovoracaceae</taxon>
        <taxon>Sinanaerobacter</taxon>
    </lineage>
</organism>
<evidence type="ECO:0000256" key="9">
    <source>
        <dbReference type="ARBA" id="ARBA00037998"/>
    </source>
</evidence>
<evidence type="ECO:0000256" key="2">
    <source>
        <dbReference type="ARBA" id="ARBA00022448"/>
    </source>
</evidence>
<feature type="transmembrane region" description="Helical" evidence="10">
    <location>
        <begin position="286"/>
        <end position="304"/>
    </location>
</feature>
<dbReference type="GO" id="GO:0015188">
    <property type="term" value="F:L-isoleucine transmembrane transporter activity"/>
    <property type="evidence" value="ECO:0007669"/>
    <property type="project" value="TreeGrafter"/>
</dbReference>
<reference evidence="11" key="1">
    <citation type="submission" date="2021-04" db="EMBL/GenBank/DDBJ databases">
        <title>Sinoanaerobacter chloroacetimidivorans sp. nov., an obligate anaerobic bacterium isolated from anaerobic sludge.</title>
        <authorList>
            <person name="Bao Y."/>
        </authorList>
    </citation>
    <scope>NUCLEOTIDE SEQUENCE</scope>
    <source>
        <strain evidence="11">BAD-6</strain>
    </source>
</reference>
<feature type="transmembrane region" description="Helical" evidence="10">
    <location>
        <begin position="152"/>
        <end position="176"/>
    </location>
</feature>
<feature type="transmembrane region" description="Helical" evidence="10">
    <location>
        <begin position="112"/>
        <end position="132"/>
    </location>
</feature>
<feature type="transmembrane region" description="Helical" evidence="10">
    <location>
        <begin position="246"/>
        <end position="274"/>
    </location>
</feature>
<dbReference type="PANTHER" id="PTHR11795">
    <property type="entry name" value="BRANCHED-CHAIN AMINO ACID TRANSPORT SYSTEM PERMEASE PROTEIN LIVH"/>
    <property type="match status" value="1"/>
</dbReference>
<evidence type="ECO:0000256" key="3">
    <source>
        <dbReference type="ARBA" id="ARBA00022475"/>
    </source>
</evidence>
<keyword evidence="8 10" id="KW-0472">Membrane</keyword>
<dbReference type="InterPro" id="IPR052157">
    <property type="entry name" value="BCAA_transport_permease"/>
</dbReference>
<dbReference type="Pfam" id="PF02653">
    <property type="entry name" value="BPD_transp_2"/>
    <property type="match status" value="1"/>
</dbReference>
<dbReference type="AlphaFoldDB" id="A0A8J8B2T6"/>
<dbReference type="GO" id="GO:0015808">
    <property type="term" value="P:L-alanine transport"/>
    <property type="evidence" value="ECO:0007669"/>
    <property type="project" value="TreeGrafter"/>
</dbReference>
<keyword evidence="6" id="KW-0029">Amino-acid transport</keyword>
<dbReference type="CDD" id="cd06582">
    <property type="entry name" value="TM_PBP1_LivH_like"/>
    <property type="match status" value="1"/>
</dbReference>
<evidence type="ECO:0000256" key="4">
    <source>
        <dbReference type="ARBA" id="ARBA00022519"/>
    </source>
</evidence>
<dbReference type="GO" id="GO:0005886">
    <property type="term" value="C:plasma membrane"/>
    <property type="evidence" value="ECO:0007669"/>
    <property type="project" value="UniProtKB-SubCell"/>
</dbReference>
<comment type="similarity">
    <text evidence="9">Belongs to the binding-protein-dependent transport system permease family. LivHM subfamily.</text>
</comment>
<dbReference type="Proteomes" id="UP000675664">
    <property type="component" value="Unassembled WGS sequence"/>
</dbReference>
<keyword evidence="12" id="KW-1185">Reference proteome</keyword>
<dbReference type="RefSeq" id="WP_227017710.1">
    <property type="nucleotide sequence ID" value="NZ_JAGSND010000003.1"/>
</dbReference>
<feature type="transmembrane region" description="Helical" evidence="10">
    <location>
        <begin position="197"/>
        <end position="226"/>
    </location>
</feature>
<dbReference type="GO" id="GO:0042941">
    <property type="term" value="P:D-alanine transmembrane transport"/>
    <property type="evidence" value="ECO:0007669"/>
    <property type="project" value="TreeGrafter"/>
</dbReference>
<dbReference type="PANTHER" id="PTHR11795:SF371">
    <property type="entry name" value="HIGH-AFFINITY BRANCHED-CHAIN AMINO ACID TRANSPORT SYSTEM PERMEASE PROTEIN LIVH"/>
    <property type="match status" value="1"/>
</dbReference>
<keyword evidence="7 10" id="KW-1133">Transmembrane helix</keyword>
<evidence type="ECO:0000256" key="6">
    <source>
        <dbReference type="ARBA" id="ARBA00022970"/>
    </source>
</evidence>
<dbReference type="GO" id="GO:0005304">
    <property type="term" value="F:L-valine transmembrane transporter activity"/>
    <property type="evidence" value="ECO:0007669"/>
    <property type="project" value="TreeGrafter"/>
</dbReference>
<dbReference type="EMBL" id="JAGSND010000003">
    <property type="protein sequence ID" value="MBR0597580.1"/>
    <property type="molecule type" value="Genomic_DNA"/>
</dbReference>